<organism evidence="2 3">
    <name type="scientific">Papaver atlanticum</name>
    <dbReference type="NCBI Taxonomy" id="357466"/>
    <lineage>
        <taxon>Eukaryota</taxon>
        <taxon>Viridiplantae</taxon>
        <taxon>Streptophyta</taxon>
        <taxon>Embryophyta</taxon>
        <taxon>Tracheophyta</taxon>
        <taxon>Spermatophyta</taxon>
        <taxon>Magnoliopsida</taxon>
        <taxon>Ranunculales</taxon>
        <taxon>Papaveraceae</taxon>
        <taxon>Papaveroideae</taxon>
        <taxon>Papaver</taxon>
    </lineage>
</organism>
<dbReference type="GO" id="GO:0006952">
    <property type="term" value="P:defense response"/>
    <property type="evidence" value="ECO:0007669"/>
    <property type="project" value="InterPro"/>
</dbReference>
<keyword evidence="1" id="KW-0732">Signal</keyword>
<dbReference type="SUPFAM" id="SSF49695">
    <property type="entry name" value="gamma-Crystallin-like"/>
    <property type="match status" value="1"/>
</dbReference>
<dbReference type="Proteomes" id="UP001202328">
    <property type="component" value="Unassembled WGS sequence"/>
</dbReference>
<sequence length="103" mass="11592">MAVSKKLNVVLILITLLVFVTLVTDASFVEVWSGPGCMNGQYDVYSNCGCSTIHENGAYQFTYQGQEVWFYNEDACQGEVHTTLQYTTVDCRSFGWRSLLILC</sequence>
<evidence type="ECO:0008006" key="4">
    <source>
        <dbReference type="Google" id="ProtNLM"/>
    </source>
</evidence>
<accession>A0AAD4XF75</accession>
<dbReference type="InterPro" id="IPR015791">
    <property type="entry name" value="Antimic/Inh_G_crystallin-like"/>
</dbReference>
<evidence type="ECO:0000256" key="1">
    <source>
        <dbReference type="SAM" id="SignalP"/>
    </source>
</evidence>
<dbReference type="Pfam" id="PF09117">
    <property type="entry name" value="MiAMP1"/>
    <property type="match status" value="1"/>
</dbReference>
<feature type="signal peptide" evidence="1">
    <location>
        <begin position="1"/>
        <end position="26"/>
    </location>
</feature>
<keyword evidence="3" id="KW-1185">Reference proteome</keyword>
<dbReference type="GO" id="GO:0045926">
    <property type="term" value="P:negative regulation of growth"/>
    <property type="evidence" value="ECO:0007669"/>
    <property type="project" value="InterPro"/>
</dbReference>
<evidence type="ECO:0000313" key="3">
    <source>
        <dbReference type="Proteomes" id="UP001202328"/>
    </source>
</evidence>
<dbReference type="InterPro" id="IPR011024">
    <property type="entry name" value="G_crystallin-like"/>
</dbReference>
<comment type="caution">
    <text evidence="2">The sequence shown here is derived from an EMBL/GenBank/DDBJ whole genome shotgun (WGS) entry which is preliminary data.</text>
</comment>
<feature type="chain" id="PRO_5041998746" description="Antimicrobial peptide 1" evidence="1">
    <location>
        <begin position="27"/>
        <end position="103"/>
    </location>
</feature>
<proteinExistence type="predicted"/>
<dbReference type="InterPro" id="IPR015201">
    <property type="entry name" value="Antimicrobial_MiAMP1"/>
</dbReference>
<dbReference type="Gene3D" id="2.60.20.30">
    <property type="match status" value="1"/>
</dbReference>
<evidence type="ECO:0000313" key="2">
    <source>
        <dbReference type="EMBL" id="KAI3907959.1"/>
    </source>
</evidence>
<protein>
    <recommendedName>
        <fullName evidence="4">Antimicrobial peptide 1</fullName>
    </recommendedName>
</protein>
<name>A0AAD4XF75_9MAGN</name>
<gene>
    <name evidence="2" type="ORF">MKW98_003604</name>
</gene>
<dbReference type="EMBL" id="JAJJMB010010543">
    <property type="protein sequence ID" value="KAI3907959.1"/>
    <property type="molecule type" value="Genomic_DNA"/>
</dbReference>
<reference evidence="2" key="1">
    <citation type="submission" date="2022-04" db="EMBL/GenBank/DDBJ databases">
        <title>A functionally conserved STORR gene fusion in Papaver species that diverged 16.8 million years ago.</title>
        <authorList>
            <person name="Catania T."/>
        </authorList>
    </citation>
    <scope>NUCLEOTIDE SEQUENCE</scope>
    <source>
        <strain evidence="2">S-188037</strain>
    </source>
</reference>
<dbReference type="AlphaFoldDB" id="A0AAD4XF75"/>